<keyword evidence="13" id="KW-0732">Signal</keyword>
<keyword evidence="2" id="KW-0813">Transport</keyword>
<evidence type="ECO:0000313" key="17">
    <source>
        <dbReference type="Proteomes" id="UP000295493"/>
    </source>
</evidence>
<dbReference type="InterPro" id="IPR012910">
    <property type="entry name" value="Plug_dom"/>
</dbReference>
<evidence type="ECO:0000256" key="7">
    <source>
        <dbReference type="ARBA" id="ARBA00023065"/>
    </source>
</evidence>
<evidence type="ECO:0000256" key="12">
    <source>
        <dbReference type="SAM" id="MobiDB-lite"/>
    </source>
</evidence>
<proteinExistence type="inferred from homology"/>
<dbReference type="GO" id="GO:0009279">
    <property type="term" value="C:cell outer membrane"/>
    <property type="evidence" value="ECO:0007669"/>
    <property type="project" value="UniProtKB-SubCell"/>
</dbReference>
<evidence type="ECO:0000256" key="2">
    <source>
        <dbReference type="ARBA" id="ARBA00022448"/>
    </source>
</evidence>
<feature type="region of interest" description="Disordered" evidence="12">
    <location>
        <begin position="100"/>
        <end position="121"/>
    </location>
</feature>
<dbReference type="Gene3D" id="3.55.50.30">
    <property type="match status" value="1"/>
</dbReference>
<keyword evidence="10" id="KW-0998">Cell outer membrane</keyword>
<organism evidence="16 17">
    <name type="scientific">Stakelama pacifica</name>
    <dbReference type="NCBI Taxonomy" id="517720"/>
    <lineage>
        <taxon>Bacteria</taxon>
        <taxon>Pseudomonadati</taxon>
        <taxon>Pseudomonadota</taxon>
        <taxon>Alphaproteobacteria</taxon>
        <taxon>Sphingomonadales</taxon>
        <taxon>Sphingomonadaceae</taxon>
        <taxon>Stakelama</taxon>
    </lineage>
</organism>
<evidence type="ECO:0000259" key="14">
    <source>
        <dbReference type="Pfam" id="PF00593"/>
    </source>
</evidence>
<evidence type="ECO:0000256" key="9">
    <source>
        <dbReference type="ARBA" id="ARBA00023136"/>
    </source>
</evidence>
<dbReference type="Proteomes" id="UP000295493">
    <property type="component" value="Unassembled WGS sequence"/>
</dbReference>
<dbReference type="InterPro" id="IPR039426">
    <property type="entry name" value="TonB-dep_rcpt-like"/>
</dbReference>
<keyword evidence="16" id="KW-0675">Receptor</keyword>
<sequence>MRFVPALMLSIAIAAPVDAAEVEVRVPAGRAGEAAAALARQMAVSIVIADPALAARRVPEIRGAMSPERAVAKLARAMEARAIPAGRAGWRLVAAPPPGPRARAKAAVKPHPPTSTPQSVAPEVAPDIVVRSSKRDTKLADYAGQVALLDGAALTLGGVGGSDRIVERVASVTSTHLGSGRNKLFIRGIADSSFTGPTQSTVGMYLGDLRLNYNAPDPDLRLSDMASVEVLEGPQGTLYGAGSIGGIIRLVPNMPDLSQASGSGMLGGSLTQHGDPGADISLMANVPVRRDVAGLRLVVDAARQGGYIDKPLLGRDNVNRTDIAGGRAIFRVDAGNGWTIDLIGAGQRTRGADSQYADRSGPPLTRSSRVTEGFDADYAQGQVVVSGELGAVRFRSSTGVVGQELHERYDATPPEGEPRLFEQGNHSFMAANETRLWQPLGKRFGWLFGASYTHNRTRLTRSLGSVALRSAATGVENIVDEVTLYGEASLKVRPGLIATAGGRWTRSELGGSGEDVMPLLMPDLSGEMAMARAAIVRDRAETIFLPSASVLVQPLPGTELYLRYQEGFRPGGLAVEGDFVRRYRNDRVSTLEFGGRHGRPGEGPFDVSASVSFTDWRDIQADYIDLIGLPTTANIGNGHIWTATLSGGVTVAKGLHLEGAVVYNYSRVDQPSLSFGLALVRLDEVPNIASAGGRLGFDYVRGIGEGLTLTARGWARYVGPSRLGVGPELGARQGDYFDSGLTVRVGRPRLGVTVSLTNIADTVGNRFALGTPFATGRAQVTPLQPRTLRIGIDGRF</sequence>
<feature type="signal peptide" evidence="13">
    <location>
        <begin position="1"/>
        <end position="19"/>
    </location>
</feature>
<dbReference type="Gene3D" id="2.40.170.20">
    <property type="entry name" value="TonB-dependent receptor, beta-barrel domain"/>
    <property type="match status" value="1"/>
</dbReference>
<dbReference type="Pfam" id="PF00593">
    <property type="entry name" value="TonB_dep_Rec_b-barrel"/>
    <property type="match status" value="1"/>
</dbReference>
<evidence type="ECO:0000256" key="10">
    <source>
        <dbReference type="ARBA" id="ARBA00023237"/>
    </source>
</evidence>
<evidence type="ECO:0000313" key="16">
    <source>
        <dbReference type="EMBL" id="TDN79021.1"/>
    </source>
</evidence>
<dbReference type="SUPFAM" id="SSF56935">
    <property type="entry name" value="Porins"/>
    <property type="match status" value="1"/>
</dbReference>
<keyword evidence="8 11" id="KW-0798">TonB box</keyword>
<comment type="subcellular location">
    <subcellularLocation>
        <location evidence="1">Cell outer membrane</location>
        <topology evidence="1">Multi-pass membrane protein</topology>
    </subcellularLocation>
</comment>
<gene>
    <name evidence="16" type="ORF">EV664_11457</name>
</gene>
<keyword evidence="6" id="KW-0408">Iron</keyword>
<comment type="similarity">
    <text evidence="11">Belongs to the TonB-dependent receptor family.</text>
</comment>
<evidence type="ECO:0000256" key="6">
    <source>
        <dbReference type="ARBA" id="ARBA00023004"/>
    </source>
</evidence>
<reference evidence="16 17" key="1">
    <citation type="submission" date="2019-03" db="EMBL/GenBank/DDBJ databases">
        <title>Genomic Encyclopedia of Type Strains, Phase IV (KMG-IV): sequencing the most valuable type-strain genomes for metagenomic binning, comparative biology and taxonomic classification.</title>
        <authorList>
            <person name="Goeker M."/>
        </authorList>
    </citation>
    <scope>NUCLEOTIDE SEQUENCE [LARGE SCALE GENOMIC DNA]</scope>
    <source>
        <strain evidence="16 17">DSM 25059</strain>
    </source>
</reference>
<dbReference type="InterPro" id="IPR000531">
    <property type="entry name" value="Beta-barrel_TonB"/>
</dbReference>
<feature type="domain" description="TonB-dependent receptor plug" evidence="15">
    <location>
        <begin position="141"/>
        <end position="247"/>
    </location>
</feature>
<dbReference type="EMBL" id="SNWD01000014">
    <property type="protein sequence ID" value="TDN79021.1"/>
    <property type="molecule type" value="Genomic_DNA"/>
</dbReference>
<keyword evidence="4" id="KW-0410">Iron transport</keyword>
<keyword evidence="5" id="KW-0812">Transmembrane</keyword>
<dbReference type="GO" id="GO:0006826">
    <property type="term" value="P:iron ion transport"/>
    <property type="evidence" value="ECO:0007669"/>
    <property type="project" value="UniProtKB-KW"/>
</dbReference>
<dbReference type="AlphaFoldDB" id="A0A4R6FCR4"/>
<evidence type="ECO:0000256" key="4">
    <source>
        <dbReference type="ARBA" id="ARBA00022496"/>
    </source>
</evidence>
<evidence type="ECO:0000256" key="11">
    <source>
        <dbReference type="RuleBase" id="RU003357"/>
    </source>
</evidence>
<evidence type="ECO:0000256" key="3">
    <source>
        <dbReference type="ARBA" id="ARBA00022452"/>
    </source>
</evidence>
<keyword evidence="7" id="KW-0406">Ion transport</keyword>
<protein>
    <submittedName>
        <fullName evidence="16">Outer membrane receptor protein involved in Fe transport</fullName>
    </submittedName>
</protein>
<dbReference type="Pfam" id="PF07715">
    <property type="entry name" value="Plug"/>
    <property type="match status" value="1"/>
</dbReference>
<dbReference type="OrthoDB" id="9760333at2"/>
<keyword evidence="17" id="KW-1185">Reference proteome</keyword>
<name>A0A4R6FCR4_9SPHN</name>
<dbReference type="InterPro" id="IPR036942">
    <property type="entry name" value="Beta-barrel_TonB_sf"/>
</dbReference>
<dbReference type="PANTHER" id="PTHR32552:SF81">
    <property type="entry name" value="TONB-DEPENDENT OUTER MEMBRANE RECEPTOR"/>
    <property type="match status" value="1"/>
</dbReference>
<dbReference type="PANTHER" id="PTHR32552">
    <property type="entry name" value="FERRICHROME IRON RECEPTOR-RELATED"/>
    <property type="match status" value="1"/>
</dbReference>
<feature type="domain" description="TonB-dependent receptor-like beta-barrel" evidence="14">
    <location>
        <begin position="319"/>
        <end position="758"/>
    </location>
</feature>
<evidence type="ECO:0000256" key="1">
    <source>
        <dbReference type="ARBA" id="ARBA00004571"/>
    </source>
</evidence>
<evidence type="ECO:0000256" key="13">
    <source>
        <dbReference type="SAM" id="SignalP"/>
    </source>
</evidence>
<keyword evidence="3" id="KW-1134">Transmembrane beta strand</keyword>
<accession>A0A4R6FCR4</accession>
<keyword evidence="9 11" id="KW-0472">Membrane</keyword>
<evidence type="ECO:0000256" key="8">
    <source>
        <dbReference type="ARBA" id="ARBA00023077"/>
    </source>
</evidence>
<dbReference type="RefSeq" id="WP_133496739.1">
    <property type="nucleotide sequence ID" value="NZ_BMLU01000013.1"/>
</dbReference>
<evidence type="ECO:0000259" key="15">
    <source>
        <dbReference type="Pfam" id="PF07715"/>
    </source>
</evidence>
<comment type="caution">
    <text evidence="16">The sequence shown here is derived from an EMBL/GenBank/DDBJ whole genome shotgun (WGS) entry which is preliminary data.</text>
</comment>
<feature type="chain" id="PRO_5020380268" evidence="13">
    <location>
        <begin position="20"/>
        <end position="796"/>
    </location>
</feature>
<evidence type="ECO:0000256" key="5">
    <source>
        <dbReference type="ARBA" id="ARBA00022692"/>
    </source>
</evidence>